<dbReference type="PANTHER" id="PTHR30213:SF0">
    <property type="entry name" value="UPF0761 MEMBRANE PROTEIN YIHY"/>
    <property type="match status" value="1"/>
</dbReference>
<organism evidence="7 8">
    <name type="scientific">Methylocaldum szegediense</name>
    <dbReference type="NCBI Taxonomy" id="73780"/>
    <lineage>
        <taxon>Bacteria</taxon>
        <taxon>Pseudomonadati</taxon>
        <taxon>Pseudomonadota</taxon>
        <taxon>Gammaproteobacteria</taxon>
        <taxon>Methylococcales</taxon>
        <taxon>Methylococcaceae</taxon>
        <taxon>Methylocaldum</taxon>
    </lineage>
</organism>
<reference evidence="7 8" key="1">
    <citation type="submission" date="2023-03" db="EMBL/GenBank/DDBJ databases">
        <authorList>
            <person name="Pearce D."/>
        </authorList>
    </citation>
    <scope>NUCLEOTIDE SEQUENCE [LARGE SCALE GENOMIC DNA]</scope>
    <source>
        <strain evidence="7">Msz</strain>
    </source>
</reference>
<protein>
    <submittedName>
        <fullName evidence="7">Membrane protein</fullName>
    </submittedName>
</protein>
<dbReference type="Pfam" id="PF03631">
    <property type="entry name" value="Virul_fac_BrkB"/>
    <property type="match status" value="1"/>
</dbReference>
<dbReference type="Proteomes" id="UP001162030">
    <property type="component" value="Chromosome"/>
</dbReference>
<evidence type="ECO:0000256" key="5">
    <source>
        <dbReference type="ARBA" id="ARBA00023136"/>
    </source>
</evidence>
<accession>A0ABM9HXT7</accession>
<keyword evidence="3 6" id="KW-0812">Transmembrane</keyword>
<evidence type="ECO:0000256" key="4">
    <source>
        <dbReference type="ARBA" id="ARBA00022989"/>
    </source>
</evidence>
<evidence type="ECO:0000256" key="2">
    <source>
        <dbReference type="ARBA" id="ARBA00022475"/>
    </source>
</evidence>
<dbReference type="PANTHER" id="PTHR30213">
    <property type="entry name" value="INNER MEMBRANE PROTEIN YHJD"/>
    <property type="match status" value="1"/>
</dbReference>
<dbReference type="EMBL" id="OX458333">
    <property type="protein sequence ID" value="CAI8758276.1"/>
    <property type="molecule type" value="Genomic_DNA"/>
</dbReference>
<dbReference type="RefSeq" id="WP_051332044.1">
    <property type="nucleotide sequence ID" value="NZ_OX458333.1"/>
</dbReference>
<comment type="subcellular location">
    <subcellularLocation>
        <location evidence="1">Cell membrane</location>
        <topology evidence="1">Multi-pass membrane protein</topology>
    </subcellularLocation>
</comment>
<gene>
    <name evidence="7" type="ORF">MSZNOR_0789</name>
</gene>
<keyword evidence="2" id="KW-1003">Cell membrane</keyword>
<feature type="transmembrane region" description="Helical" evidence="6">
    <location>
        <begin position="133"/>
        <end position="152"/>
    </location>
</feature>
<evidence type="ECO:0000313" key="7">
    <source>
        <dbReference type="EMBL" id="CAI8758276.1"/>
    </source>
</evidence>
<keyword evidence="8" id="KW-1185">Reference proteome</keyword>
<dbReference type="InterPro" id="IPR017039">
    <property type="entry name" value="Virul_fac_BrkB"/>
</dbReference>
<evidence type="ECO:0000256" key="3">
    <source>
        <dbReference type="ARBA" id="ARBA00022692"/>
    </source>
</evidence>
<evidence type="ECO:0000313" key="8">
    <source>
        <dbReference type="Proteomes" id="UP001162030"/>
    </source>
</evidence>
<proteinExistence type="predicted"/>
<evidence type="ECO:0000256" key="1">
    <source>
        <dbReference type="ARBA" id="ARBA00004651"/>
    </source>
</evidence>
<feature type="transmembrane region" description="Helical" evidence="6">
    <location>
        <begin position="78"/>
        <end position="104"/>
    </location>
</feature>
<name>A0ABM9HXT7_9GAMM</name>
<feature type="transmembrane region" description="Helical" evidence="6">
    <location>
        <begin position="29"/>
        <end position="51"/>
    </location>
</feature>
<keyword evidence="5 6" id="KW-0472">Membrane</keyword>
<evidence type="ECO:0000256" key="6">
    <source>
        <dbReference type="SAM" id="Phobius"/>
    </source>
</evidence>
<keyword evidence="4 6" id="KW-1133">Transmembrane helix</keyword>
<sequence>MIWRSWCTWAKALIGAVRSEGLDYRATSLAYTTLLAIVPGLAFSCLLLKVFGVNDQVEPFLLQILAPLGDKANELTKAILGFVTNVNVGVLGFVGLMVLIYTIISMLEKIKTAFNHIWRVSQARGLARRASDYLSVSLLGPVPIFSAIGLTASMPRASAVRRLIAQEPFGTLFYFGGSCFPI</sequence>